<gene>
    <name evidence="2" type="ORF">PHMEG_00019011</name>
</gene>
<dbReference type="OrthoDB" id="152611at2759"/>
<comment type="caution">
    <text evidence="2">The sequence shown here is derived from an EMBL/GenBank/DDBJ whole genome shotgun (WGS) entry which is preliminary data.</text>
</comment>
<reference evidence="3" key="1">
    <citation type="submission" date="2017-03" db="EMBL/GenBank/DDBJ databases">
        <title>Phytopthora megakarya and P. palmivora, two closely related causual agents of cacao black pod achieved similar genome size and gene model numbers by different mechanisms.</title>
        <authorList>
            <person name="Ali S."/>
            <person name="Shao J."/>
            <person name="Larry D.J."/>
            <person name="Kronmiller B."/>
            <person name="Shen D."/>
            <person name="Strem M.D."/>
            <person name="Melnick R.L."/>
            <person name="Guiltinan M.J."/>
            <person name="Tyler B.M."/>
            <person name="Meinhardt L.W."/>
            <person name="Bailey B.A."/>
        </authorList>
    </citation>
    <scope>NUCLEOTIDE SEQUENCE [LARGE SCALE GENOMIC DNA]</scope>
    <source>
        <strain evidence="3">zdho120</strain>
    </source>
</reference>
<feature type="region of interest" description="Disordered" evidence="1">
    <location>
        <begin position="79"/>
        <end position="119"/>
    </location>
</feature>
<dbReference type="EMBL" id="NBNE01003152">
    <property type="protein sequence ID" value="OWZ08449.1"/>
    <property type="molecule type" value="Genomic_DNA"/>
</dbReference>
<keyword evidence="3" id="KW-1185">Reference proteome</keyword>
<feature type="compositionally biased region" description="Basic and acidic residues" evidence="1">
    <location>
        <begin position="99"/>
        <end position="115"/>
    </location>
</feature>
<dbReference type="AlphaFoldDB" id="A0A225VTY1"/>
<sequence>MHPTAGYLFADELDIYVLALDDFHSMLLQDDFTVSKGNGCGSPSSPSSVVYLPPCSPPLDGFEDFPVIKQEPYVEVFIKSEPSPTANYPDGYPQPTTTEEDKERLRRRQRGYEKRYRGRKRRDLKMQRDAWLALELKLDATRKKYCRPYLRTDQGGRDSVRYKLLQLKLEERALRQDQVAMRSLESWEQISRIREYSDKEELRTVSEWRHSADKVIGRCSSLGPNRFHPYAPLQQRHFTW</sequence>
<accession>A0A225VTY1</accession>
<proteinExistence type="predicted"/>
<evidence type="ECO:0000313" key="3">
    <source>
        <dbReference type="Proteomes" id="UP000198211"/>
    </source>
</evidence>
<name>A0A225VTY1_9STRA</name>
<dbReference type="Proteomes" id="UP000198211">
    <property type="component" value="Unassembled WGS sequence"/>
</dbReference>
<protein>
    <submittedName>
        <fullName evidence="2">Uncharacterized protein</fullName>
    </submittedName>
</protein>
<evidence type="ECO:0000256" key="1">
    <source>
        <dbReference type="SAM" id="MobiDB-lite"/>
    </source>
</evidence>
<evidence type="ECO:0000313" key="2">
    <source>
        <dbReference type="EMBL" id="OWZ08449.1"/>
    </source>
</evidence>
<organism evidence="2 3">
    <name type="scientific">Phytophthora megakarya</name>
    <dbReference type="NCBI Taxonomy" id="4795"/>
    <lineage>
        <taxon>Eukaryota</taxon>
        <taxon>Sar</taxon>
        <taxon>Stramenopiles</taxon>
        <taxon>Oomycota</taxon>
        <taxon>Peronosporomycetes</taxon>
        <taxon>Peronosporales</taxon>
        <taxon>Peronosporaceae</taxon>
        <taxon>Phytophthora</taxon>
    </lineage>
</organism>